<dbReference type="AlphaFoldDB" id="A0A5J4S325"/>
<dbReference type="InterPro" id="IPR001296">
    <property type="entry name" value="Glyco_trans_1"/>
</dbReference>
<sequence>MNAKKINIVYLYAELQPYVIVVLKELIKQKAVTIHVVHWDKKKLTPYVAPPIKNIYYYGRSQFKTVGELFQMVRNIEPSVIYTSGWMDKTYMFVCRKIRKNLSIPVVAGIDSPWHGGRQWLNVIASPFLHKKNFSYLQISGACQYEYAHRLGFCKKDILIHNCSADTELFHKIDISRKEKQYPRQILYIGRFSPEKGLKYLIDAWHHIINKKNWSLTLIGNGPEKGELLKNEDIKILDFTNQEELMYYMQLSGCFILPSIEEHWGVVLHEAAAGGLPILASNICGAVPCFVINNYNGFTFTPGNSMEIQIALEKIINSSDEQLLEMSHNSRELSKRITPKIVAKMFLSVL</sequence>
<dbReference type="PANTHER" id="PTHR12526">
    <property type="entry name" value="GLYCOSYLTRANSFERASE"/>
    <property type="match status" value="1"/>
</dbReference>
<accession>A0A5J4S325</accession>
<dbReference type="Gene3D" id="3.40.50.2000">
    <property type="entry name" value="Glycogen Phosphorylase B"/>
    <property type="match status" value="2"/>
</dbReference>
<keyword evidence="2" id="KW-0328">Glycosyltransferase</keyword>
<keyword evidence="2" id="KW-0808">Transferase</keyword>
<evidence type="ECO:0000313" key="2">
    <source>
        <dbReference type="EMBL" id="KAA6340158.1"/>
    </source>
</evidence>
<gene>
    <name evidence="2" type="ORF">EZS27_011955</name>
</gene>
<name>A0A5J4S325_9ZZZZ</name>
<feature type="domain" description="Glycosyl transferase family 1" evidence="1">
    <location>
        <begin position="179"/>
        <end position="332"/>
    </location>
</feature>
<dbReference type="EC" id="2.4.1.301" evidence="2"/>
<protein>
    <submittedName>
        <fullName evidence="2">Alpha-D-kanosaminyltransferase</fullName>
        <ecNumber evidence="2">2.4.1.301</ecNumber>
    </submittedName>
</protein>
<dbReference type="CDD" id="cd03801">
    <property type="entry name" value="GT4_PimA-like"/>
    <property type="match status" value="1"/>
</dbReference>
<dbReference type="SUPFAM" id="SSF53756">
    <property type="entry name" value="UDP-Glycosyltransferase/glycogen phosphorylase"/>
    <property type="match status" value="1"/>
</dbReference>
<organism evidence="2">
    <name type="scientific">termite gut metagenome</name>
    <dbReference type="NCBI Taxonomy" id="433724"/>
    <lineage>
        <taxon>unclassified sequences</taxon>
        <taxon>metagenomes</taxon>
        <taxon>organismal metagenomes</taxon>
    </lineage>
</organism>
<dbReference type="GO" id="GO:0016757">
    <property type="term" value="F:glycosyltransferase activity"/>
    <property type="evidence" value="ECO:0007669"/>
    <property type="project" value="UniProtKB-KW"/>
</dbReference>
<reference evidence="2" key="1">
    <citation type="submission" date="2019-03" db="EMBL/GenBank/DDBJ databases">
        <title>Single cell metagenomics reveals metabolic interactions within the superorganism composed of flagellate Streblomastix strix and complex community of Bacteroidetes bacteria on its surface.</title>
        <authorList>
            <person name="Treitli S.C."/>
            <person name="Kolisko M."/>
            <person name="Husnik F."/>
            <person name="Keeling P."/>
            <person name="Hampl V."/>
        </authorList>
    </citation>
    <scope>NUCLEOTIDE SEQUENCE</scope>
    <source>
        <strain evidence="2">STM</strain>
    </source>
</reference>
<dbReference type="EMBL" id="SNRY01000480">
    <property type="protein sequence ID" value="KAA6340158.1"/>
    <property type="molecule type" value="Genomic_DNA"/>
</dbReference>
<comment type="caution">
    <text evidence="2">The sequence shown here is derived from an EMBL/GenBank/DDBJ whole genome shotgun (WGS) entry which is preliminary data.</text>
</comment>
<dbReference type="Pfam" id="PF00534">
    <property type="entry name" value="Glycos_transf_1"/>
    <property type="match status" value="1"/>
</dbReference>
<proteinExistence type="predicted"/>
<evidence type="ECO:0000259" key="1">
    <source>
        <dbReference type="Pfam" id="PF00534"/>
    </source>
</evidence>